<dbReference type="PANTHER" id="PTHR30081:SF1">
    <property type="entry name" value="PROTEIN TRANSLOCASE SUBUNIT SECD"/>
    <property type="match status" value="1"/>
</dbReference>
<dbReference type="InterPro" id="IPR022646">
    <property type="entry name" value="SecD/SecF_CS"/>
</dbReference>
<dbReference type="Pfam" id="PF07549">
    <property type="entry name" value="Sec_GG"/>
    <property type="match status" value="1"/>
</dbReference>
<dbReference type="Pfam" id="PF22599">
    <property type="entry name" value="SecDF_P1_head"/>
    <property type="match status" value="1"/>
</dbReference>
<dbReference type="GO" id="GO:0043952">
    <property type="term" value="P:protein transport by the Sec complex"/>
    <property type="evidence" value="ECO:0007669"/>
    <property type="project" value="UniProtKB-UniRule"/>
</dbReference>
<keyword evidence="10" id="KW-0413">Isomerase</keyword>
<dbReference type="InterPro" id="IPR048634">
    <property type="entry name" value="SecD_SecF_C"/>
</dbReference>
<evidence type="ECO:0000313" key="13">
    <source>
        <dbReference type="Proteomes" id="UP000228689"/>
    </source>
</evidence>
<feature type="transmembrane region" description="Helical" evidence="9">
    <location>
        <begin position="416"/>
        <end position="436"/>
    </location>
</feature>
<keyword evidence="7 9" id="KW-0811">Translocation</keyword>
<organism evidence="12 13">
    <name type="scientific">Candidatus Komeilibacteria bacterium CG_4_10_14_0_8_um_filter_37_78</name>
    <dbReference type="NCBI Taxonomy" id="1974471"/>
    <lineage>
        <taxon>Bacteria</taxon>
        <taxon>Candidatus Komeiliibacteriota</taxon>
    </lineage>
</organism>
<dbReference type="InterPro" id="IPR000297">
    <property type="entry name" value="PPIase_PpiC"/>
</dbReference>
<keyword evidence="8 9" id="KW-0472">Membrane</keyword>
<evidence type="ECO:0000256" key="10">
    <source>
        <dbReference type="PROSITE-ProRule" id="PRU00278"/>
    </source>
</evidence>
<comment type="subunit">
    <text evidence="9">Forms a complex with SecF. Part of the essential Sec protein translocation apparatus which comprises SecA, SecYEG and auxiliary proteins SecDF. Other proteins may also be involved.</text>
</comment>
<feature type="domain" description="PpiC" evidence="11">
    <location>
        <begin position="143"/>
        <end position="240"/>
    </location>
</feature>
<protein>
    <recommendedName>
        <fullName evidence="9">Protein translocase subunit SecD</fullName>
    </recommendedName>
</protein>
<comment type="function">
    <text evidence="9">Part of the Sec protein translocase complex. Interacts with the SecYEG preprotein conducting channel. SecDF uses the proton motive force (PMF) to complete protein translocation after the ATP-dependent function of SecA.</text>
</comment>
<dbReference type="GO" id="GO:0006605">
    <property type="term" value="P:protein targeting"/>
    <property type="evidence" value="ECO:0007669"/>
    <property type="project" value="UniProtKB-UniRule"/>
</dbReference>
<evidence type="ECO:0000256" key="4">
    <source>
        <dbReference type="ARBA" id="ARBA00022692"/>
    </source>
</evidence>
<comment type="similarity">
    <text evidence="9">Belongs to the SecD/SecF family. SecD subfamily.</text>
</comment>
<dbReference type="HAMAP" id="MF_01463_B">
    <property type="entry name" value="SecD_B"/>
    <property type="match status" value="1"/>
</dbReference>
<keyword evidence="4 9" id="KW-0812">Transmembrane</keyword>
<dbReference type="PRINTS" id="PR00702">
    <property type="entry name" value="ACRIFLAVINRP"/>
</dbReference>
<dbReference type="EMBL" id="PFMC01000019">
    <property type="protein sequence ID" value="PIY95285.1"/>
    <property type="molecule type" value="Genomic_DNA"/>
</dbReference>
<feature type="transmembrane region" description="Helical" evidence="9">
    <location>
        <begin position="496"/>
        <end position="513"/>
    </location>
</feature>
<accession>A0A2M7REU1</accession>
<evidence type="ECO:0000256" key="6">
    <source>
        <dbReference type="ARBA" id="ARBA00022989"/>
    </source>
</evidence>
<evidence type="ECO:0000259" key="11">
    <source>
        <dbReference type="PROSITE" id="PS50198"/>
    </source>
</evidence>
<dbReference type="InterPro" id="IPR022813">
    <property type="entry name" value="SecD/SecF_arch_bac"/>
</dbReference>
<evidence type="ECO:0000256" key="9">
    <source>
        <dbReference type="HAMAP-Rule" id="MF_01463"/>
    </source>
</evidence>
<proteinExistence type="inferred from homology"/>
<dbReference type="InterPro" id="IPR046357">
    <property type="entry name" value="PPIase_dom_sf"/>
</dbReference>
<dbReference type="InterPro" id="IPR001036">
    <property type="entry name" value="Acrflvin-R"/>
</dbReference>
<dbReference type="GO" id="GO:0005886">
    <property type="term" value="C:plasma membrane"/>
    <property type="evidence" value="ECO:0007669"/>
    <property type="project" value="UniProtKB-SubCell"/>
</dbReference>
<reference evidence="13" key="1">
    <citation type="submission" date="2017-09" db="EMBL/GenBank/DDBJ databases">
        <title>Depth-based differentiation of microbial function through sediment-hosted aquifers and enrichment of novel symbionts in the deep terrestrial subsurface.</title>
        <authorList>
            <person name="Probst A.J."/>
            <person name="Ladd B."/>
            <person name="Jarett J.K."/>
            <person name="Geller-Mcgrath D.E."/>
            <person name="Sieber C.M.K."/>
            <person name="Emerson J.B."/>
            <person name="Anantharaman K."/>
            <person name="Thomas B.C."/>
            <person name="Malmstrom R."/>
            <person name="Stieglmeier M."/>
            <person name="Klingl A."/>
            <person name="Woyke T."/>
            <person name="Ryan C.M."/>
            <person name="Banfield J.F."/>
        </authorList>
    </citation>
    <scope>NUCLEOTIDE SEQUENCE [LARGE SCALE GENOMIC DNA]</scope>
</reference>
<dbReference type="Gene3D" id="1.20.1640.10">
    <property type="entry name" value="Multidrug efflux transporter AcrB transmembrane domain"/>
    <property type="match status" value="1"/>
</dbReference>
<keyword evidence="6 9" id="KW-1133">Transmembrane helix</keyword>
<dbReference type="PROSITE" id="PS50198">
    <property type="entry name" value="PPIC_PPIASE_2"/>
    <property type="match status" value="1"/>
</dbReference>
<evidence type="ECO:0000256" key="7">
    <source>
        <dbReference type="ARBA" id="ARBA00023010"/>
    </source>
</evidence>
<dbReference type="SUPFAM" id="SSF82866">
    <property type="entry name" value="Multidrug efflux transporter AcrB transmembrane domain"/>
    <property type="match status" value="1"/>
</dbReference>
<feature type="transmembrane region" description="Helical" evidence="9">
    <location>
        <begin position="393"/>
        <end position="411"/>
    </location>
</feature>
<dbReference type="Proteomes" id="UP000228689">
    <property type="component" value="Unassembled WGS sequence"/>
</dbReference>
<name>A0A2M7REU1_9BACT</name>
<dbReference type="GO" id="GO:0065002">
    <property type="term" value="P:intracellular protein transmembrane transport"/>
    <property type="evidence" value="ECO:0007669"/>
    <property type="project" value="UniProtKB-UniRule"/>
</dbReference>
<keyword evidence="10" id="KW-0697">Rotamase</keyword>
<dbReference type="Gene3D" id="3.30.1360.200">
    <property type="match status" value="1"/>
</dbReference>
<evidence type="ECO:0000256" key="3">
    <source>
        <dbReference type="ARBA" id="ARBA00022475"/>
    </source>
</evidence>
<feature type="transmembrane region" description="Helical" evidence="9">
    <location>
        <begin position="12"/>
        <end position="33"/>
    </location>
</feature>
<dbReference type="Gene3D" id="3.30.70.3400">
    <property type="match status" value="1"/>
</dbReference>
<comment type="subcellular location">
    <subcellularLocation>
        <location evidence="1 9">Cell membrane</location>
        <topology evidence="1 9">Multi-pass membrane protein</topology>
    </subcellularLocation>
</comment>
<dbReference type="GO" id="GO:0003755">
    <property type="term" value="F:peptidyl-prolyl cis-trans isomerase activity"/>
    <property type="evidence" value="ECO:0007669"/>
    <property type="project" value="UniProtKB-KW"/>
</dbReference>
<sequence>MKAHIISRKRIWMSFIAIVILTFFCILIVYPAISDNFPGSSFFNRFVPKLGLDLQGGTHLVYQADTSQIDNADIESAMEGVREVVERRVNTFGIAEPLVQTSSNNRLIIELAGIFDIKAAIRQIGETPLLEFKEQNPAYVAEPQLTPDQQIELDTYNSDALNRAKDLMSQLQAGADFATLASEHTEDPGSQTTGGSLDYNPRGIFVPEFEQAIWEDLTIGQTTTEPVKTAFGYHIIKLEDKRGEGDTEEALARHILIKTKSAYDFVQPSDQWMLTDLTGKNLTRAEVLFDPQTNEPQVGLVFDSEGKDLFGEITERNLGQPVAIFLDGVAISIPTVQAKITQGEAVITGNFTLPDAKLLAQRLNAGALPIPIELISQQTVGPTLGKISLQKSLVAGMIGLIMIALFMIAFYRLPGLLAVIALIIYSIVALVIFEAWPVTLTLAGVAGFILSVGMAVDANVLIFERMREELRLGKPLSSAVEEGFTRAWASIRDSNVSSLITCLILIWFGTSIIKGFAITLGIGILVSMFTAITVTRTFLRLVASNKLSKYLGLFNIKFKK</sequence>
<keyword evidence="5 9" id="KW-0653">Protein transport</keyword>
<dbReference type="Pfam" id="PF00639">
    <property type="entry name" value="Rotamase"/>
    <property type="match status" value="1"/>
</dbReference>
<dbReference type="InterPro" id="IPR055344">
    <property type="entry name" value="SecD_SecF_C_bact"/>
</dbReference>
<dbReference type="InterPro" id="IPR054384">
    <property type="entry name" value="SecDF_P1_head"/>
</dbReference>
<dbReference type="Gene3D" id="3.10.50.40">
    <property type="match status" value="1"/>
</dbReference>
<dbReference type="NCBIfam" id="TIGR01129">
    <property type="entry name" value="secD"/>
    <property type="match status" value="1"/>
</dbReference>
<dbReference type="InterPro" id="IPR005791">
    <property type="entry name" value="SecD"/>
</dbReference>
<dbReference type="FunFam" id="1.20.1640.10:FF:000004">
    <property type="entry name" value="Protein translocase subunit SecD"/>
    <property type="match status" value="1"/>
</dbReference>
<dbReference type="PANTHER" id="PTHR30081">
    <property type="entry name" value="PROTEIN-EXPORT MEMBRANE PROTEIN SEC"/>
    <property type="match status" value="1"/>
</dbReference>
<keyword evidence="2 9" id="KW-0813">Transport</keyword>
<evidence type="ECO:0000256" key="1">
    <source>
        <dbReference type="ARBA" id="ARBA00004651"/>
    </source>
</evidence>
<comment type="caution">
    <text evidence="12">The sequence shown here is derived from an EMBL/GenBank/DDBJ whole genome shotgun (WGS) entry which is preliminary data.</text>
</comment>
<dbReference type="AlphaFoldDB" id="A0A2M7REU1"/>
<keyword evidence="3 9" id="KW-1003">Cell membrane</keyword>
<feature type="transmembrane region" description="Helical" evidence="9">
    <location>
        <begin position="519"/>
        <end position="539"/>
    </location>
</feature>
<evidence type="ECO:0000256" key="5">
    <source>
        <dbReference type="ARBA" id="ARBA00022927"/>
    </source>
</evidence>
<dbReference type="Pfam" id="PF02355">
    <property type="entry name" value="SecD_SecF_C"/>
    <property type="match status" value="1"/>
</dbReference>
<evidence type="ECO:0000313" key="12">
    <source>
        <dbReference type="EMBL" id="PIY95285.1"/>
    </source>
</evidence>
<evidence type="ECO:0000256" key="2">
    <source>
        <dbReference type="ARBA" id="ARBA00022448"/>
    </source>
</evidence>
<feature type="transmembrane region" description="Helical" evidence="9">
    <location>
        <begin position="442"/>
        <end position="463"/>
    </location>
</feature>
<dbReference type="NCBIfam" id="TIGR00916">
    <property type="entry name" value="2A0604s01"/>
    <property type="match status" value="1"/>
</dbReference>
<dbReference type="Pfam" id="PF21760">
    <property type="entry name" value="SecD_1st"/>
    <property type="match status" value="1"/>
</dbReference>
<evidence type="ECO:0000256" key="8">
    <source>
        <dbReference type="ARBA" id="ARBA00023136"/>
    </source>
</evidence>
<dbReference type="InterPro" id="IPR048631">
    <property type="entry name" value="SecD_1st"/>
</dbReference>
<gene>
    <name evidence="9 12" type="primary">secD</name>
    <name evidence="12" type="ORF">COY67_00800</name>
</gene>
<dbReference type="SUPFAM" id="SSF54534">
    <property type="entry name" value="FKBP-like"/>
    <property type="match status" value="1"/>
</dbReference>
<dbReference type="GO" id="GO:0015450">
    <property type="term" value="F:protein-transporting ATPase activity"/>
    <property type="evidence" value="ECO:0007669"/>
    <property type="project" value="InterPro"/>
</dbReference>